<dbReference type="AlphaFoldDB" id="A0A2P6PN03"/>
<name>A0A2P6PN03_ROSCH</name>
<dbReference type="Gramene" id="PRQ23292">
    <property type="protein sequence ID" value="PRQ23292"/>
    <property type="gene ID" value="RchiOBHm_Chr6g0259751"/>
</dbReference>
<accession>A0A2P6PN03</accession>
<comment type="caution">
    <text evidence="1">The sequence shown here is derived from an EMBL/GenBank/DDBJ whole genome shotgun (WGS) entry which is preliminary data.</text>
</comment>
<protein>
    <submittedName>
        <fullName evidence="1">Uncharacterized protein</fullName>
    </submittedName>
</protein>
<dbReference type="EMBL" id="PDCK01000044">
    <property type="protein sequence ID" value="PRQ23292.1"/>
    <property type="molecule type" value="Genomic_DNA"/>
</dbReference>
<evidence type="ECO:0000313" key="1">
    <source>
        <dbReference type="EMBL" id="PRQ23292.1"/>
    </source>
</evidence>
<dbReference type="Proteomes" id="UP000238479">
    <property type="component" value="Chromosome 6"/>
</dbReference>
<reference evidence="1 2" key="1">
    <citation type="journal article" date="2018" name="Nat. Genet.">
        <title>The Rosa genome provides new insights in the design of modern roses.</title>
        <authorList>
            <person name="Bendahmane M."/>
        </authorList>
    </citation>
    <scope>NUCLEOTIDE SEQUENCE [LARGE SCALE GENOMIC DNA]</scope>
    <source>
        <strain evidence="2">cv. Old Blush</strain>
    </source>
</reference>
<evidence type="ECO:0000313" key="2">
    <source>
        <dbReference type="Proteomes" id="UP000238479"/>
    </source>
</evidence>
<keyword evidence="2" id="KW-1185">Reference proteome</keyword>
<gene>
    <name evidence="1" type="ORF">RchiOBHm_Chr6g0259751</name>
</gene>
<organism evidence="1 2">
    <name type="scientific">Rosa chinensis</name>
    <name type="common">China rose</name>
    <dbReference type="NCBI Taxonomy" id="74649"/>
    <lineage>
        <taxon>Eukaryota</taxon>
        <taxon>Viridiplantae</taxon>
        <taxon>Streptophyta</taxon>
        <taxon>Embryophyta</taxon>
        <taxon>Tracheophyta</taxon>
        <taxon>Spermatophyta</taxon>
        <taxon>Magnoliopsida</taxon>
        <taxon>eudicotyledons</taxon>
        <taxon>Gunneridae</taxon>
        <taxon>Pentapetalae</taxon>
        <taxon>rosids</taxon>
        <taxon>fabids</taxon>
        <taxon>Rosales</taxon>
        <taxon>Rosaceae</taxon>
        <taxon>Rosoideae</taxon>
        <taxon>Rosoideae incertae sedis</taxon>
        <taxon>Rosa</taxon>
    </lineage>
</organism>
<proteinExistence type="predicted"/>
<sequence>MLTHHVSDVAATTLQNCSGGRACRDGYAVRPDSDLMICEERREEDRYKGGYLSILIYIKENRTGETHCNYSSSH</sequence>